<dbReference type="OrthoDB" id="2796951at2759"/>
<dbReference type="PANTHER" id="PTHR36183">
    <property type="entry name" value="BETA-GLUCURONIDASE"/>
    <property type="match status" value="1"/>
</dbReference>
<accession>A0A5C3MGC8</accession>
<dbReference type="Proteomes" id="UP000308652">
    <property type="component" value="Unassembled WGS sequence"/>
</dbReference>
<keyword evidence="1" id="KW-0472">Membrane</keyword>
<dbReference type="STRING" id="68775.A0A5C3MGC8"/>
<dbReference type="SUPFAM" id="SSF51445">
    <property type="entry name" value="(Trans)glycosidases"/>
    <property type="match status" value="1"/>
</dbReference>
<dbReference type="EMBL" id="ML213591">
    <property type="protein sequence ID" value="TFK43725.1"/>
    <property type="molecule type" value="Genomic_DNA"/>
</dbReference>
<dbReference type="AlphaFoldDB" id="A0A5C3MGC8"/>
<evidence type="ECO:0000259" key="3">
    <source>
        <dbReference type="Pfam" id="PF16862"/>
    </source>
</evidence>
<dbReference type="Gene3D" id="3.20.20.80">
    <property type="entry name" value="Glycosidases"/>
    <property type="match status" value="1"/>
</dbReference>
<feature type="domain" description="Beta-glucuronidase C-terminal" evidence="3">
    <location>
        <begin position="417"/>
        <end position="522"/>
    </location>
</feature>
<keyword evidence="5" id="KW-1185">Reference proteome</keyword>
<feature type="transmembrane region" description="Helical" evidence="1">
    <location>
        <begin position="554"/>
        <end position="576"/>
    </location>
</feature>
<dbReference type="Gene3D" id="2.60.40.1180">
    <property type="entry name" value="Golgi alpha-mannosidase II"/>
    <property type="match status" value="1"/>
</dbReference>
<reference evidence="4 5" key="1">
    <citation type="journal article" date="2019" name="Nat. Ecol. Evol.">
        <title>Megaphylogeny resolves global patterns of mushroom evolution.</title>
        <authorList>
            <person name="Varga T."/>
            <person name="Krizsan K."/>
            <person name="Foldi C."/>
            <person name="Dima B."/>
            <person name="Sanchez-Garcia M."/>
            <person name="Sanchez-Ramirez S."/>
            <person name="Szollosi G.J."/>
            <person name="Szarkandi J.G."/>
            <person name="Papp V."/>
            <person name="Albert L."/>
            <person name="Andreopoulos W."/>
            <person name="Angelini C."/>
            <person name="Antonin V."/>
            <person name="Barry K.W."/>
            <person name="Bougher N.L."/>
            <person name="Buchanan P."/>
            <person name="Buyck B."/>
            <person name="Bense V."/>
            <person name="Catcheside P."/>
            <person name="Chovatia M."/>
            <person name="Cooper J."/>
            <person name="Damon W."/>
            <person name="Desjardin D."/>
            <person name="Finy P."/>
            <person name="Geml J."/>
            <person name="Haridas S."/>
            <person name="Hughes K."/>
            <person name="Justo A."/>
            <person name="Karasinski D."/>
            <person name="Kautmanova I."/>
            <person name="Kiss B."/>
            <person name="Kocsube S."/>
            <person name="Kotiranta H."/>
            <person name="LaButti K.M."/>
            <person name="Lechner B.E."/>
            <person name="Liimatainen K."/>
            <person name="Lipzen A."/>
            <person name="Lukacs Z."/>
            <person name="Mihaltcheva S."/>
            <person name="Morgado L.N."/>
            <person name="Niskanen T."/>
            <person name="Noordeloos M.E."/>
            <person name="Ohm R.A."/>
            <person name="Ortiz-Santana B."/>
            <person name="Ovrebo C."/>
            <person name="Racz N."/>
            <person name="Riley R."/>
            <person name="Savchenko A."/>
            <person name="Shiryaev A."/>
            <person name="Soop K."/>
            <person name="Spirin V."/>
            <person name="Szebenyi C."/>
            <person name="Tomsovsky M."/>
            <person name="Tulloss R.E."/>
            <person name="Uehling J."/>
            <person name="Grigoriev I.V."/>
            <person name="Vagvolgyi C."/>
            <person name="Papp T."/>
            <person name="Martin F.M."/>
            <person name="Miettinen O."/>
            <person name="Hibbett D.S."/>
            <person name="Nagy L.G."/>
        </authorList>
    </citation>
    <scope>NUCLEOTIDE SEQUENCE [LARGE SCALE GENOMIC DNA]</scope>
    <source>
        <strain evidence="4 5">CBS 166.37</strain>
    </source>
</reference>
<dbReference type="InterPro" id="IPR052974">
    <property type="entry name" value="GH79_Enzymes"/>
</dbReference>
<evidence type="ECO:0000313" key="5">
    <source>
        <dbReference type="Proteomes" id="UP000308652"/>
    </source>
</evidence>
<dbReference type="PANTHER" id="PTHR36183:SF2">
    <property type="entry name" value="BETA-GLUCURONIDASE C-TERMINAL DOMAIN-CONTAINING PROTEIN"/>
    <property type="match status" value="1"/>
</dbReference>
<proteinExistence type="predicted"/>
<dbReference type="InterPro" id="IPR031728">
    <property type="entry name" value="GlcAase_C"/>
</dbReference>
<evidence type="ECO:0000313" key="4">
    <source>
        <dbReference type="EMBL" id="TFK43725.1"/>
    </source>
</evidence>
<keyword evidence="4" id="KW-0378">Hydrolase</keyword>
<evidence type="ECO:0000256" key="2">
    <source>
        <dbReference type="SAM" id="SignalP"/>
    </source>
</evidence>
<feature type="chain" id="PRO_5023127839" evidence="2">
    <location>
        <begin position="24"/>
        <end position="577"/>
    </location>
</feature>
<protein>
    <submittedName>
        <fullName evidence="4">Glycoside hydrolase family 79 protein</fullName>
    </submittedName>
</protein>
<organism evidence="4 5">
    <name type="scientific">Crucibulum laeve</name>
    <dbReference type="NCBI Taxonomy" id="68775"/>
    <lineage>
        <taxon>Eukaryota</taxon>
        <taxon>Fungi</taxon>
        <taxon>Dikarya</taxon>
        <taxon>Basidiomycota</taxon>
        <taxon>Agaricomycotina</taxon>
        <taxon>Agaricomycetes</taxon>
        <taxon>Agaricomycetidae</taxon>
        <taxon>Agaricales</taxon>
        <taxon>Agaricineae</taxon>
        <taxon>Nidulariaceae</taxon>
        <taxon>Crucibulum</taxon>
    </lineage>
</organism>
<evidence type="ECO:0000256" key="1">
    <source>
        <dbReference type="SAM" id="Phobius"/>
    </source>
</evidence>
<gene>
    <name evidence="4" type="ORF">BDQ12DRAFT_192853</name>
</gene>
<name>A0A5C3MGC8_9AGAR</name>
<dbReference type="GO" id="GO:0016787">
    <property type="term" value="F:hydrolase activity"/>
    <property type="evidence" value="ECO:0007669"/>
    <property type="project" value="UniProtKB-KW"/>
</dbReference>
<keyword evidence="2" id="KW-0732">Signal</keyword>
<feature type="signal peptide" evidence="2">
    <location>
        <begin position="1"/>
        <end position="23"/>
    </location>
</feature>
<keyword evidence="1" id="KW-1133">Transmembrane helix</keyword>
<dbReference type="InterPro" id="IPR013780">
    <property type="entry name" value="Glyco_hydro_b"/>
</dbReference>
<dbReference type="InterPro" id="IPR017853">
    <property type="entry name" value="GH"/>
</dbReference>
<sequence>MPSSRLLPLALLCGLSLFSLSLAADPIQVSIDPKPATNYVVESNFLGISFELSFMDEYFGNDTSTIPKTMMTYLSALRSRTGSNPLLLRVGGNSMDSSTYVPTQGSPMLQLQSGPANSNNQPVNYGPVLWDVMNKVSNDLNGTKYLVGLSLLDPNSSNIPLLAGGAQKSLGDHLDAFLLGNEPDLYTSHGNRPGLKNYTVQNYLDEFRNVSDHLTNTVGGNILDQHDIAGPTICCNWNLDELLNEGYITKFNNFLKYITLQHYPQNNCFGSYAYELPWYLQHANVVTLGAWQRSGIALARSASKPVVMSEFNSASCGGIPKISDTFGVGTLWTVDYTLQLASVGYTTAYLHTRERGISYNLFAPPAGPNGGPGAWTTNPPYYALLATTEILKSANGGIVVDLNLAQSKTDLNAKVAGYAVYDSGNFTVQQIALFNYANTTSATSTFTLPSSVFATNAKSSVIVKYLTSPSMNESTNIAWGGQTLAGVSDGQLVSSSSSWVKANDKLNCSNGCTVTVPGTTLAVVFASGQSDTKPALQASDAGKNAAVPARLHGIGASMTILVALLAIFVVANVQLLS</sequence>
<keyword evidence="1" id="KW-0812">Transmembrane</keyword>
<dbReference type="Pfam" id="PF16862">
    <property type="entry name" value="Glyco_hydro_79C"/>
    <property type="match status" value="1"/>
</dbReference>